<feature type="region of interest" description="Disordered" evidence="1">
    <location>
        <begin position="1"/>
        <end position="81"/>
    </location>
</feature>
<comment type="caution">
    <text evidence="2">The sequence shown here is derived from an EMBL/GenBank/DDBJ whole genome shotgun (WGS) entry which is preliminary data.</text>
</comment>
<sequence>MVTVRVVKSTNGATRTTSSTSGSSAFPLRGAQETAPRLTRSRAKQITQAQPPSTQNQAISRSNSDAAVLTGSRPTHAQEAQGPIVHGGFRLPTVGNRLVPLTGDPYYPPSWPWTTPAQAGPRFTIHLKKGYIYPFAPLGRSLQPLKIFVDEDMKSRLPVADISFFSNRDGMAQTTVVDYNHKTYLIMGYWDNSCPVNANLIRICSIPWKGQLVVFGLGSRTRILQRPAGSVADVEQALRFFIRDCVVAMMQNRRWPRLISLRVDLKSIVM</sequence>
<feature type="compositionally biased region" description="Polar residues" evidence="1">
    <location>
        <begin position="44"/>
        <end position="65"/>
    </location>
</feature>
<evidence type="ECO:0000313" key="2">
    <source>
        <dbReference type="EMBL" id="KAG5162187.1"/>
    </source>
</evidence>
<dbReference type="EMBL" id="JAFIQS010000020">
    <property type="protein sequence ID" value="KAG5162187.1"/>
    <property type="molecule type" value="Genomic_DNA"/>
</dbReference>
<name>A0A8H7XJY5_PSICU</name>
<accession>A0A8H7XJY5</accession>
<protein>
    <submittedName>
        <fullName evidence="2">Uncharacterized protein</fullName>
    </submittedName>
</protein>
<reference evidence="2" key="1">
    <citation type="submission" date="2021-02" db="EMBL/GenBank/DDBJ databases">
        <title>Psilocybe cubensis genome.</title>
        <authorList>
            <person name="Mckernan K.J."/>
            <person name="Crawford S."/>
            <person name="Trippe A."/>
            <person name="Kane L.T."/>
            <person name="Mclaughlin S."/>
        </authorList>
    </citation>
    <scope>NUCLEOTIDE SEQUENCE [LARGE SCALE GENOMIC DNA]</scope>
    <source>
        <strain evidence="2">MGC-MH-2018</strain>
    </source>
</reference>
<dbReference type="AlphaFoldDB" id="A0A8H7XJY5"/>
<evidence type="ECO:0000256" key="1">
    <source>
        <dbReference type="SAM" id="MobiDB-lite"/>
    </source>
</evidence>
<proteinExistence type="predicted"/>
<organism evidence="2">
    <name type="scientific">Psilocybe cubensis</name>
    <name type="common">Psychedelic mushroom</name>
    <name type="synonym">Stropharia cubensis</name>
    <dbReference type="NCBI Taxonomy" id="181762"/>
    <lineage>
        <taxon>Eukaryota</taxon>
        <taxon>Fungi</taxon>
        <taxon>Dikarya</taxon>
        <taxon>Basidiomycota</taxon>
        <taxon>Agaricomycotina</taxon>
        <taxon>Agaricomycetes</taxon>
        <taxon>Agaricomycetidae</taxon>
        <taxon>Agaricales</taxon>
        <taxon>Agaricineae</taxon>
        <taxon>Strophariaceae</taxon>
        <taxon>Psilocybe</taxon>
    </lineage>
</organism>
<feature type="compositionally biased region" description="Low complexity" evidence="1">
    <location>
        <begin position="9"/>
        <end position="25"/>
    </location>
</feature>
<gene>
    <name evidence="2" type="ORF">JR316_012849</name>
</gene>